<organism evidence="1 2">
    <name type="scientific">Cymbomonas tetramitiformis</name>
    <dbReference type="NCBI Taxonomy" id="36881"/>
    <lineage>
        <taxon>Eukaryota</taxon>
        <taxon>Viridiplantae</taxon>
        <taxon>Chlorophyta</taxon>
        <taxon>Pyramimonadophyceae</taxon>
        <taxon>Pyramimonadales</taxon>
        <taxon>Pyramimonadaceae</taxon>
        <taxon>Cymbomonas</taxon>
    </lineage>
</organism>
<accession>A0AAE0FPD3</accession>
<sequence length="140" mass="15467">MLFGESRMLVHTPVGRAHQFITSDLCEWGGWIIGKVFGKRGTNFVRNLEDCFCGRPNPILQLFYLLCVAGGYWIFSTNAYSLIPGPGASEIHRHTAPICVLISLAAFYATSFSDPGTVTSANAEQYMLAYPYDGKLYASK</sequence>
<name>A0AAE0FPD3_9CHLO</name>
<protein>
    <submittedName>
        <fullName evidence="1">Uncharacterized protein</fullName>
    </submittedName>
</protein>
<dbReference type="AlphaFoldDB" id="A0AAE0FPD3"/>
<evidence type="ECO:0000313" key="1">
    <source>
        <dbReference type="EMBL" id="KAK3263337.1"/>
    </source>
</evidence>
<proteinExistence type="predicted"/>
<evidence type="ECO:0000313" key="2">
    <source>
        <dbReference type="Proteomes" id="UP001190700"/>
    </source>
</evidence>
<comment type="caution">
    <text evidence="1">The sequence shown here is derived from an EMBL/GenBank/DDBJ whole genome shotgun (WGS) entry which is preliminary data.</text>
</comment>
<dbReference type="EMBL" id="LGRX02015527">
    <property type="protein sequence ID" value="KAK3263337.1"/>
    <property type="molecule type" value="Genomic_DNA"/>
</dbReference>
<dbReference type="Proteomes" id="UP001190700">
    <property type="component" value="Unassembled WGS sequence"/>
</dbReference>
<reference evidence="1 2" key="1">
    <citation type="journal article" date="2015" name="Genome Biol. Evol.">
        <title>Comparative Genomics of a Bacterivorous Green Alga Reveals Evolutionary Causalities and Consequences of Phago-Mixotrophic Mode of Nutrition.</title>
        <authorList>
            <person name="Burns J.A."/>
            <person name="Paasch A."/>
            <person name="Narechania A."/>
            <person name="Kim E."/>
        </authorList>
    </citation>
    <scope>NUCLEOTIDE SEQUENCE [LARGE SCALE GENOMIC DNA]</scope>
    <source>
        <strain evidence="1 2">PLY_AMNH</strain>
    </source>
</reference>
<gene>
    <name evidence="1" type="ORF">CYMTET_27849</name>
</gene>
<feature type="non-terminal residue" evidence="1">
    <location>
        <position position="140"/>
    </location>
</feature>
<keyword evidence="2" id="KW-1185">Reference proteome</keyword>